<dbReference type="InterPro" id="IPR010856">
    <property type="entry name" value="Gig2-like"/>
</dbReference>
<name>A0A1X6MZN1_9APHY</name>
<dbReference type="PANTHER" id="PTHR30613:SF1">
    <property type="entry name" value="DUF1479 DOMAIN PROTEIN (AFU_ORTHOLOGUE AFUA_5G09280)"/>
    <property type="match status" value="1"/>
</dbReference>
<organism evidence="1 2">
    <name type="scientific">Postia placenta MAD-698-R-SB12</name>
    <dbReference type="NCBI Taxonomy" id="670580"/>
    <lineage>
        <taxon>Eukaryota</taxon>
        <taxon>Fungi</taxon>
        <taxon>Dikarya</taxon>
        <taxon>Basidiomycota</taxon>
        <taxon>Agaricomycotina</taxon>
        <taxon>Agaricomycetes</taxon>
        <taxon>Polyporales</taxon>
        <taxon>Adustoporiaceae</taxon>
        <taxon>Rhodonia</taxon>
    </lineage>
</organism>
<dbReference type="OrthoDB" id="8249012at2759"/>
<evidence type="ECO:0000313" key="2">
    <source>
        <dbReference type="Proteomes" id="UP000194127"/>
    </source>
</evidence>
<dbReference type="STRING" id="670580.A0A1X6MZN1"/>
<evidence type="ECO:0008006" key="3">
    <source>
        <dbReference type="Google" id="ProtNLM"/>
    </source>
</evidence>
<dbReference type="PANTHER" id="PTHR30613">
    <property type="entry name" value="UNCHARACTERIZED PROTEIN YBIU-RELATED"/>
    <property type="match status" value="1"/>
</dbReference>
<accession>A0A1X6MZN1</accession>
<dbReference type="SUPFAM" id="SSF51197">
    <property type="entry name" value="Clavaminate synthase-like"/>
    <property type="match status" value="1"/>
</dbReference>
<dbReference type="Gene3D" id="2.60.120.330">
    <property type="entry name" value="B-lactam Antibiotic, Isopenicillin N Synthase, Chain"/>
    <property type="match status" value="1"/>
</dbReference>
<protein>
    <recommendedName>
        <fullName evidence="3">DUF1479 domain protein</fullName>
    </recommendedName>
</protein>
<dbReference type="AlphaFoldDB" id="A0A1X6MZN1"/>
<sequence length="459" mass="51172">MDVFTSFSGEPVVLPDRFAALKRHICTDPERMMHSWQGLLRELEGAVEEVAEKGAELIPQVSYSDVKHGLTDAQVMDIKKRGVVIVKGGVPEEEALGWKESIKEYIGANSERVRGGPPGKVVFYELYNSPAQIRARTHPALITTQKALMSLWHAPSQSMSPLEVASLRTPISYFDRLRIRPPGPSVFTLGPHIDWGRSDERWEDPAFRACFSRILASEDGEGWRSHDSFDVAPRLAWKQDFTGSGGNCSVFRPWQGWTALSHTGPGEGTLRVLPLLSLTTAYIILRPFFRLRAGAPPHSLKAEDWEIDLESTVFHGCAPMKTQELSERSHPHLRLDKTLLSIPRVLPGDQVFWHCDTVHAVEDEHNGEGDSSVLYIPAVPLTYRNAIYLREQRAAFFNGLSAPDFPDGEGESMFVGRATANSVETLDGQRLFGLAPFEVPFDAMQGEARLIETVNSLLF</sequence>
<dbReference type="Proteomes" id="UP000194127">
    <property type="component" value="Unassembled WGS sequence"/>
</dbReference>
<dbReference type="InterPro" id="IPR027443">
    <property type="entry name" value="IPNS-like_sf"/>
</dbReference>
<dbReference type="EMBL" id="KZ110598">
    <property type="protein sequence ID" value="OSX61817.1"/>
    <property type="molecule type" value="Genomic_DNA"/>
</dbReference>
<gene>
    <name evidence="1" type="ORF">POSPLADRAFT_1057578</name>
</gene>
<dbReference type="Pfam" id="PF07350">
    <property type="entry name" value="Gig2-like"/>
    <property type="match status" value="1"/>
</dbReference>
<dbReference type="GeneID" id="36325887"/>
<evidence type="ECO:0000313" key="1">
    <source>
        <dbReference type="EMBL" id="OSX61817.1"/>
    </source>
</evidence>
<dbReference type="RefSeq" id="XP_024338611.1">
    <property type="nucleotide sequence ID" value="XM_024480937.1"/>
</dbReference>
<proteinExistence type="predicted"/>
<reference evidence="1 2" key="1">
    <citation type="submission" date="2017-04" db="EMBL/GenBank/DDBJ databases">
        <title>Genome Sequence of the Model Brown-Rot Fungus Postia placenta SB12.</title>
        <authorList>
            <consortium name="DOE Joint Genome Institute"/>
            <person name="Gaskell J."/>
            <person name="Kersten P."/>
            <person name="Larrondo L.F."/>
            <person name="Canessa P."/>
            <person name="Martinez D."/>
            <person name="Hibbett D."/>
            <person name="Schmoll M."/>
            <person name="Kubicek C.P."/>
            <person name="Martinez A.T."/>
            <person name="Yadav J."/>
            <person name="Master E."/>
            <person name="Magnuson J.K."/>
            <person name="James T."/>
            <person name="Yaver D."/>
            <person name="Berka R."/>
            <person name="Labutti K."/>
            <person name="Lipzen A."/>
            <person name="Aerts A."/>
            <person name="Barry K."/>
            <person name="Henrissat B."/>
            <person name="Blanchette R."/>
            <person name="Grigoriev I."/>
            <person name="Cullen D."/>
        </authorList>
    </citation>
    <scope>NUCLEOTIDE SEQUENCE [LARGE SCALE GENOMIC DNA]</scope>
    <source>
        <strain evidence="1 2">MAD-698-R-SB12</strain>
    </source>
</reference>
<keyword evidence="2" id="KW-1185">Reference proteome</keyword>